<reference evidence="2 3" key="1">
    <citation type="submission" date="2019-02" db="EMBL/GenBank/DDBJ databases">
        <title>Deep-cultivation of Planctomycetes and their phenomic and genomic characterization uncovers novel biology.</title>
        <authorList>
            <person name="Wiegand S."/>
            <person name="Jogler M."/>
            <person name="Boedeker C."/>
            <person name="Pinto D."/>
            <person name="Vollmers J."/>
            <person name="Rivas-Marin E."/>
            <person name="Kohn T."/>
            <person name="Peeters S.H."/>
            <person name="Heuer A."/>
            <person name="Rast P."/>
            <person name="Oberbeckmann S."/>
            <person name="Bunk B."/>
            <person name="Jeske O."/>
            <person name="Meyerdierks A."/>
            <person name="Storesund J.E."/>
            <person name="Kallscheuer N."/>
            <person name="Luecker S."/>
            <person name="Lage O.M."/>
            <person name="Pohl T."/>
            <person name="Merkel B.J."/>
            <person name="Hornburger P."/>
            <person name="Mueller R.-W."/>
            <person name="Bruemmer F."/>
            <person name="Labrenz M."/>
            <person name="Spormann A.M."/>
            <person name="Op den Camp H."/>
            <person name="Overmann J."/>
            <person name="Amann R."/>
            <person name="Jetten M.S.M."/>
            <person name="Mascher T."/>
            <person name="Medema M.H."/>
            <person name="Devos D.P."/>
            <person name="Kaster A.-K."/>
            <person name="Ovreas L."/>
            <person name="Rohde M."/>
            <person name="Galperin M.Y."/>
            <person name="Jogler C."/>
        </authorList>
    </citation>
    <scope>NUCLEOTIDE SEQUENCE [LARGE SCALE GENOMIC DNA]</scope>
    <source>
        <strain evidence="2 3">Q31a</strain>
    </source>
</reference>
<dbReference type="Proteomes" id="UP000318017">
    <property type="component" value="Chromosome"/>
</dbReference>
<dbReference type="EMBL" id="CP036298">
    <property type="protein sequence ID" value="QDV23915.1"/>
    <property type="molecule type" value="Genomic_DNA"/>
</dbReference>
<organism evidence="2 3">
    <name type="scientific">Aureliella helgolandensis</name>
    <dbReference type="NCBI Taxonomy" id="2527968"/>
    <lineage>
        <taxon>Bacteria</taxon>
        <taxon>Pseudomonadati</taxon>
        <taxon>Planctomycetota</taxon>
        <taxon>Planctomycetia</taxon>
        <taxon>Pirellulales</taxon>
        <taxon>Pirellulaceae</taxon>
        <taxon>Aureliella</taxon>
    </lineage>
</organism>
<keyword evidence="2" id="KW-0012">Acyltransferase</keyword>
<dbReference type="SMART" id="SM00563">
    <property type="entry name" value="PlsC"/>
    <property type="match status" value="1"/>
</dbReference>
<dbReference type="RefSeq" id="WP_145077181.1">
    <property type="nucleotide sequence ID" value="NZ_CP036298.1"/>
</dbReference>
<dbReference type="GO" id="GO:0016746">
    <property type="term" value="F:acyltransferase activity"/>
    <property type="evidence" value="ECO:0007669"/>
    <property type="project" value="UniProtKB-KW"/>
</dbReference>
<dbReference type="Pfam" id="PF01553">
    <property type="entry name" value="Acyltransferase"/>
    <property type="match status" value="1"/>
</dbReference>
<dbReference type="KEGG" id="ahel:Q31a_22250"/>
<dbReference type="OrthoDB" id="152799at2"/>
<protein>
    <submittedName>
        <fullName evidence="2">Acyltransferase</fullName>
    </submittedName>
</protein>
<dbReference type="InterPro" id="IPR002123">
    <property type="entry name" value="Plipid/glycerol_acylTrfase"/>
</dbReference>
<evidence type="ECO:0000313" key="2">
    <source>
        <dbReference type="EMBL" id="QDV23915.1"/>
    </source>
</evidence>
<keyword evidence="2" id="KW-0808">Transferase</keyword>
<dbReference type="CDD" id="cd06551">
    <property type="entry name" value="LPLAT"/>
    <property type="match status" value="1"/>
</dbReference>
<feature type="domain" description="Phospholipid/glycerol acyltransferase" evidence="1">
    <location>
        <begin position="93"/>
        <end position="207"/>
    </location>
</feature>
<dbReference type="AlphaFoldDB" id="A0A518G5Q9"/>
<name>A0A518G5Q9_9BACT</name>
<accession>A0A518G5Q9</accession>
<gene>
    <name evidence="2" type="ORF">Q31a_22250</name>
</gene>
<evidence type="ECO:0000259" key="1">
    <source>
        <dbReference type="SMART" id="SM00563"/>
    </source>
</evidence>
<sequence>MTLKTAQKVKIPRIRAFFLGWFVWFVRKYLRRHFHSVAINRAALGNVNCGAKAGVPSHSQPTRSAGTLPPLEAAGAEQVDRSPRLTMAPQDSVIVYANHAAWWDPLTAIFLSSTVLADYRMFAPIDAEALKKYPIFGSLGFFPVAQSSLEGAADFLRISRAILREPGTSVWVTPEGRFVDARDTEAELMPGLAHLAVKMVKRSRVSAMGQAGDAKLNRVWILAGAVEYTFWEERQAELLVWFSEPICSDWHVASQEMEDPLDKREWQQRLTSSLRTAQGKLAQASTARDSSQFEILLGSQAGTFFVYDWWRKGRAWLRGQPLDLEHSDKLQKD</sequence>
<dbReference type="SUPFAM" id="SSF69593">
    <property type="entry name" value="Glycerol-3-phosphate (1)-acyltransferase"/>
    <property type="match status" value="1"/>
</dbReference>
<evidence type="ECO:0000313" key="3">
    <source>
        <dbReference type="Proteomes" id="UP000318017"/>
    </source>
</evidence>
<proteinExistence type="predicted"/>
<keyword evidence="3" id="KW-1185">Reference proteome</keyword>